<evidence type="ECO:0000259" key="2">
    <source>
        <dbReference type="Pfam" id="PF07589"/>
    </source>
</evidence>
<dbReference type="EMBL" id="OUUY01000010">
    <property type="protein sequence ID" value="SPP99681.1"/>
    <property type="molecule type" value="Genomic_DNA"/>
</dbReference>
<evidence type="ECO:0000313" key="4">
    <source>
        <dbReference type="Proteomes" id="UP000245125"/>
    </source>
</evidence>
<dbReference type="AlphaFoldDB" id="A0A2U3QE18"/>
<evidence type="ECO:0000313" key="3">
    <source>
        <dbReference type="EMBL" id="SPP99681.1"/>
    </source>
</evidence>
<feature type="chain" id="PRO_5015619171" description="Ice-binding protein C-terminal domain-containing protein" evidence="1">
    <location>
        <begin position="24"/>
        <end position="220"/>
    </location>
</feature>
<dbReference type="Pfam" id="PF07589">
    <property type="entry name" value="PEP-CTERM"/>
    <property type="match status" value="1"/>
</dbReference>
<proteinExistence type="predicted"/>
<dbReference type="InterPro" id="IPR013424">
    <property type="entry name" value="Ice-binding_C"/>
</dbReference>
<name>A0A2U3QE18_9BACT</name>
<feature type="signal peptide" evidence="1">
    <location>
        <begin position="1"/>
        <end position="23"/>
    </location>
</feature>
<dbReference type="Proteomes" id="UP000245125">
    <property type="component" value="Unassembled WGS sequence"/>
</dbReference>
<gene>
    <name evidence="3" type="ORF">NBG4_1070005</name>
</gene>
<keyword evidence="4" id="KW-1185">Reference proteome</keyword>
<protein>
    <recommendedName>
        <fullName evidence="2">Ice-binding protein C-terminal domain-containing protein</fullName>
    </recommendedName>
</protein>
<accession>A0A2U3QE18</accession>
<dbReference type="NCBIfam" id="TIGR02595">
    <property type="entry name" value="PEP_CTERM"/>
    <property type="match status" value="1"/>
</dbReference>
<organism evidence="3 4">
    <name type="scientific">Candidatus Sulfobium mesophilum</name>
    <dbReference type="NCBI Taxonomy" id="2016548"/>
    <lineage>
        <taxon>Bacteria</taxon>
        <taxon>Pseudomonadati</taxon>
        <taxon>Nitrospirota</taxon>
        <taxon>Nitrospiria</taxon>
        <taxon>Nitrospirales</taxon>
        <taxon>Nitrospiraceae</taxon>
        <taxon>Candidatus Sulfobium</taxon>
    </lineage>
</organism>
<keyword evidence="1" id="KW-0732">Signal</keyword>
<sequence length="220" mass="23189">MKKRVVFLAILLLALLSTGVAQADILFNNFGAGDTYDTSFGWTVSGSTSQNPQFEPAMSFTPSTTAHLSSIDFVTSMLSGTNEVMLSLVNDSGGAPLGLALESWTFINQMGTLGSNPSVLTADSVVHPLLDVGTTYWLVASPPVSDTWAGWNFNSIGDTGTVLFSLDGGAGWGTLGYTEPITRGVFRVNSTAVPEPSTFLLLGAGLAGVGLLRRRFKNSR</sequence>
<feature type="domain" description="Ice-binding protein C-terminal" evidence="2">
    <location>
        <begin position="192"/>
        <end position="214"/>
    </location>
</feature>
<evidence type="ECO:0000256" key="1">
    <source>
        <dbReference type="SAM" id="SignalP"/>
    </source>
</evidence>
<reference evidence="4" key="1">
    <citation type="submission" date="2018-03" db="EMBL/GenBank/DDBJ databases">
        <authorList>
            <person name="Zecchin S."/>
        </authorList>
    </citation>
    <scope>NUCLEOTIDE SEQUENCE [LARGE SCALE GENOMIC DNA]</scope>
</reference>